<feature type="region of interest" description="Disordered" evidence="1">
    <location>
        <begin position="74"/>
        <end position="110"/>
    </location>
</feature>
<name>A0A919IYE3_9ACTN</name>
<proteinExistence type="predicted"/>
<dbReference type="Proteomes" id="UP000598174">
    <property type="component" value="Unassembled WGS sequence"/>
</dbReference>
<organism evidence="2 3">
    <name type="scientific">Paractinoplanes ferrugineus</name>
    <dbReference type="NCBI Taxonomy" id="113564"/>
    <lineage>
        <taxon>Bacteria</taxon>
        <taxon>Bacillati</taxon>
        <taxon>Actinomycetota</taxon>
        <taxon>Actinomycetes</taxon>
        <taxon>Micromonosporales</taxon>
        <taxon>Micromonosporaceae</taxon>
        <taxon>Paractinoplanes</taxon>
    </lineage>
</organism>
<feature type="compositionally biased region" description="Basic and acidic residues" evidence="1">
    <location>
        <begin position="90"/>
        <end position="110"/>
    </location>
</feature>
<protein>
    <submittedName>
        <fullName evidence="2">Uncharacterized protein</fullName>
    </submittedName>
</protein>
<evidence type="ECO:0000313" key="2">
    <source>
        <dbReference type="EMBL" id="GIE10197.1"/>
    </source>
</evidence>
<reference evidence="2" key="1">
    <citation type="submission" date="2021-01" db="EMBL/GenBank/DDBJ databases">
        <title>Whole genome shotgun sequence of Actinoplanes ferrugineus NBRC 15555.</title>
        <authorList>
            <person name="Komaki H."/>
            <person name="Tamura T."/>
        </authorList>
    </citation>
    <scope>NUCLEOTIDE SEQUENCE</scope>
    <source>
        <strain evidence="2">NBRC 15555</strain>
    </source>
</reference>
<evidence type="ECO:0000256" key="1">
    <source>
        <dbReference type="SAM" id="MobiDB-lite"/>
    </source>
</evidence>
<sequence>MTAPENAFLFVALMLAILMSSAYALGRIHQWHKNGLERDEAYRRGYDKASVSILGIMTSQKPAAVEKTRPALVGHAPVLTAERHTRNRRTPIDRPQPRPVRRAEYEHHGV</sequence>
<dbReference type="RefSeq" id="WP_203816758.1">
    <property type="nucleotide sequence ID" value="NZ_BAAABP010000007.1"/>
</dbReference>
<keyword evidence="3" id="KW-1185">Reference proteome</keyword>
<comment type="caution">
    <text evidence="2">The sequence shown here is derived from an EMBL/GenBank/DDBJ whole genome shotgun (WGS) entry which is preliminary data.</text>
</comment>
<dbReference type="EMBL" id="BOMM01000014">
    <property type="protein sequence ID" value="GIE10197.1"/>
    <property type="molecule type" value="Genomic_DNA"/>
</dbReference>
<dbReference type="AlphaFoldDB" id="A0A919IYE3"/>
<gene>
    <name evidence="2" type="ORF">Afe05nite_20370</name>
</gene>
<evidence type="ECO:0000313" key="3">
    <source>
        <dbReference type="Proteomes" id="UP000598174"/>
    </source>
</evidence>
<accession>A0A919IYE3</accession>